<feature type="domain" description="C2H2-type" evidence="3">
    <location>
        <begin position="82"/>
        <end position="110"/>
    </location>
</feature>
<gene>
    <name evidence="4" type="ORF">CSUI_004454</name>
</gene>
<dbReference type="OrthoDB" id="346586at2759"/>
<evidence type="ECO:0000256" key="2">
    <source>
        <dbReference type="SAM" id="MobiDB-lite"/>
    </source>
</evidence>
<keyword evidence="1" id="KW-0862">Zinc</keyword>
<evidence type="ECO:0000259" key="3">
    <source>
        <dbReference type="PROSITE" id="PS50157"/>
    </source>
</evidence>
<name>A0A2C6L127_9APIC</name>
<dbReference type="PROSITE" id="PS00028">
    <property type="entry name" value="ZINC_FINGER_C2H2_1"/>
    <property type="match status" value="1"/>
</dbReference>
<keyword evidence="1" id="KW-0479">Metal-binding</keyword>
<keyword evidence="1" id="KW-0863">Zinc-finger</keyword>
<evidence type="ECO:0000256" key="1">
    <source>
        <dbReference type="PROSITE-ProRule" id="PRU00042"/>
    </source>
</evidence>
<feature type="compositionally biased region" description="Polar residues" evidence="2">
    <location>
        <begin position="33"/>
        <end position="48"/>
    </location>
</feature>
<proteinExistence type="predicted"/>
<comment type="caution">
    <text evidence="4">The sequence shown here is derived from an EMBL/GenBank/DDBJ whole genome shotgun (WGS) entry which is preliminary data.</text>
</comment>
<dbReference type="AlphaFoldDB" id="A0A2C6L127"/>
<dbReference type="EMBL" id="MIGC01002079">
    <property type="protein sequence ID" value="PHJ21694.1"/>
    <property type="molecule type" value="Genomic_DNA"/>
</dbReference>
<protein>
    <recommendedName>
        <fullName evidence="3">C2H2-type domain-containing protein</fullName>
    </recommendedName>
</protein>
<dbReference type="InterPro" id="IPR013087">
    <property type="entry name" value="Znf_C2H2_type"/>
</dbReference>
<sequence>MPSGAPVLPAGTALRALPHNGFSTGPIYEAVSRSQTSGSLRGLTQNASDGYRPPDDSTSSLSPNPQQSGIGPNGTFVVGMLVRCEECGKKFINSFYLEKHKNKRHRQAKPADLVSVQADLAGRPGRAAVDTAAAPQVSLDYPSFAMETSPVLAAGATLRPMSLLQKPMSLSQDQPSVVQTLSRQASASRLPGTLAEQTEVILNKLDDSNERVKAEVQKEIHDVVKTFQTILKDEIKGLQSQLAGIEAIPPLTTQQVLLNELIQKPEDAKTDVSPKRAQTKREMSAGGQQHLAAVGIV</sequence>
<feature type="compositionally biased region" description="Polar residues" evidence="2">
    <location>
        <begin position="56"/>
        <end position="70"/>
    </location>
</feature>
<dbReference type="PROSITE" id="PS50157">
    <property type="entry name" value="ZINC_FINGER_C2H2_2"/>
    <property type="match status" value="1"/>
</dbReference>
<dbReference type="Proteomes" id="UP000221165">
    <property type="component" value="Unassembled WGS sequence"/>
</dbReference>
<organism evidence="4 5">
    <name type="scientific">Cystoisospora suis</name>
    <dbReference type="NCBI Taxonomy" id="483139"/>
    <lineage>
        <taxon>Eukaryota</taxon>
        <taxon>Sar</taxon>
        <taxon>Alveolata</taxon>
        <taxon>Apicomplexa</taxon>
        <taxon>Conoidasida</taxon>
        <taxon>Coccidia</taxon>
        <taxon>Eucoccidiorida</taxon>
        <taxon>Eimeriorina</taxon>
        <taxon>Sarcocystidae</taxon>
        <taxon>Cystoisospora</taxon>
    </lineage>
</organism>
<evidence type="ECO:0000313" key="5">
    <source>
        <dbReference type="Proteomes" id="UP000221165"/>
    </source>
</evidence>
<dbReference type="Gene3D" id="3.30.160.60">
    <property type="entry name" value="Classic Zinc Finger"/>
    <property type="match status" value="1"/>
</dbReference>
<dbReference type="GeneID" id="94427856"/>
<accession>A0A2C6L127</accession>
<dbReference type="VEuPathDB" id="ToxoDB:CSUI_004454"/>
<dbReference type="GO" id="GO:0008270">
    <property type="term" value="F:zinc ion binding"/>
    <property type="evidence" value="ECO:0007669"/>
    <property type="project" value="UniProtKB-KW"/>
</dbReference>
<dbReference type="RefSeq" id="XP_067923374.1">
    <property type="nucleotide sequence ID" value="XM_068064645.1"/>
</dbReference>
<feature type="region of interest" description="Disordered" evidence="2">
    <location>
        <begin position="33"/>
        <end position="72"/>
    </location>
</feature>
<reference evidence="4 5" key="1">
    <citation type="journal article" date="2017" name="Int. J. Parasitol.">
        <title>The genome of the protozoan parasite Cystoisospora suis and a reverse vaccinology approach to identify vaccine candidates.</title>
        <authorList>
            <person name="Palmieri N."/>
            <person name="Shrestha A."/>
            <person name="Ruttkowski B."/>
            <person name="Beck T."/>
            <person name="Vogl C."/>
            <person name="Tomley F."/>
            <person name="Blake D.P."/>
            <person name="Joachim A."/>
        </authorList>
    </citation>
    <scope>NUCLEOTIDE SEQUENCE [LARGE SCALE GENOMIC DNA]</scope>
    <source>
        <strain evidence="4 5">Wien I</strain>
    </source>
</reference>
<evidence type="ECO:0000313" key="4">
    <source>
        <dbReference type="EMBL" id="PHJ21694.1"/>
    </source>
</evidence>
<keyword evidence="5" id="KW-1185">Reference proteome</keyword>